<reference evidence="1" key="1">
    <citation type="submission" date="2021-02" db="EMBL/GenBank/DDBJ databases">
        <authorList>
            <consortium name="DOE Joint Genome Institute"/>
            <person name="Ahrendt S."/>
            <person name="Looney B.P."/>
            <person name="Miyauchi S."/>
            <person name="Morin E."/>
            <person name="Drula E."/>
            <person name="Courty P.E."/>
            <person name="Chicoki N."/>
            <person name="Fauchery L."/>
            <person name="Kohler A."/>
            <person name="Kuo A."/>
            <person name="Labutti K."/>
            <person name="Pangilinan J."/>
            <person name="Lipzen A."/>
            <person name="Riley R."/>
            <person name="Andreopoulos W."/>
            <person name="He G."/>
            <person name="Johnson J."/>
            <person name="Barry K.W."/>
            <person name="Grigoriev I.V."/>
            <person name="Nagy L."/>
            <person name="Hibbett D."/>
            <person name="Henrissat B."/>
            <person name="Matheny P.B."/>
            <person name="Labbe J."/>
            <person name="Martin F."/>
        </authorList>
    </citation>
    <scope>NUCLEOTIDE SEQUENCE</scope>
    <source>
        <strain evidence="1">FP105234-sp</strain>
    </source>
</reference>
<evidence type="ECO:0000313" key="1">
    <source>
        <dbReference type="EMBL" id="KAI0038125.1"/>
    </source>
</evidence>
<feature type="non-terminal residue" evidence="1">
    <location>
        <position position="1"/>
    </location>
</feature>
<evidence type="ECO:0000313" key="2">
    <source>
        <dbReference type="Proteomes" id="UP000814033"/>
    </source>
</evidence>
<protein>
    <submittedName>
        <fullName evidence="1">Uncharacterized protein</fullName>
    </submittedName>
</protein>
<gene>
    <name evidence="1" type="ORF">FA95DRAFT_1475492</name>
</gene>
<accession>A0ACB8R229</accession>
<reference evidence="1" key="2">
    <citation type="journal article" date="2022" name="New Phytol.">
        <title>Evolutionary transition to the ectomycorrhizal habit in the genomes of a hyperdiverse lineage of mushroom-forming fungi.</title>
        <authorList>
            <person name="Looney B."/>
            <person name="Miyauchi S."/>
            <person name="Morin E."/>
            <person name="Drula E."/>
            <person name="Courty P.E."/>
            <person name="Kohler A."/>
            <person name="Kuo A."/>
            <person name="LaButti K."/>
            <person name="Pangilinan J."/>
            <person name="Lipzen A."/>
            <person name="Riley R."/>
            <person name="Andreopoulos W."/>
            <person name="He G."/>
            <person name="Johnson J."/>
            <person name="Nolan M."/>
            <person name="Tritt A."/>
            <person name="Barry K.W."/>
            <person name="Grigoriev I.V."/>
            <person name="Nagy L.G."/>
            <person name="Hibbett D."/>
            <person name="Henrissat B."/>
            <person name="Matheny P.B."/>
            <person name="Labbe J."/>
            <person name="Martin F.M."/>
        </authorList>
    </citation>
    <scope>NUCLEOTIDE SEQUENCE</scope>
    <source>
        <strain evidence="1">FP105234-sp</strain>
    </source>
</reference>
<comment type="caution">
    <text evidence="1">The sequence shown here is derived from an EMBL/GenBank/DDBJ whole genome shotgun (WGS) entry which is preliminary data.</text>
</comment>
<organism evidence="1 2">
    <name type="scientific">Auriscalpium vulgare</name>
    <dbReference type="NCBI Taxonomy" id="40419"/>
    <lineage>
        <taxon>Eukaryota</taxon>
        <taxon>Fungi</taxon>
        <taxon>Dikarya</taxon>
        <taxon>Basidiomycota</taxon>
        <taxon>Agaricomycotina</taxon>
        <taxon>Agaricomycetes</taxon>
        <taxon>Russulales</taxon>
        <taxon>Auriscalpiaceae</taxon>
        <taxon>Auriscalpium</taxon>
    </lineage>
</organism>
<dbReference type="Proteomes" id="UP000814033">
    <property type="component" value="Unassembled WGS sequence"/>
</dbReference>
<sequence length="52" mass="6216">SRRHYRHLIEEFAALNGLWSSITESKHIKAVKEPWRRWSRNEALGQMLLANQ</sequence>
<name>A0ACB8R229_9AGAM</name>
<dbReference type="EMBL" id="MU276587">
    <property type="protein sequence ID" value="KAI0038125.1"/>
    <property type="molecule type" value="Genomic_DNA"/>
</dbReference>
<keyword evidence="2" id="KW-1185">Reference proteome</keyword>
<feature type="non-terminal residue" evidence="1">
    <location>
        <position position="52"/>
    </location>
</feature>
<proteinExistence type="predicted"/>